<sequence length="519" mass="58413">MRFIHSQALVVIVASFLVAGQVAAFSSPEEAADFEAFAAQSEFADYGTIPVMEEDGPQQTHFESWSEKDVSIVPQNIKITNLLRTLDLSRPLIREITSAAIQNIAEEDVNDYYFPVDLAYMSNLAHITAENRKTKEALELVKDEQYLDGQFQYYRIKLSSPLTPGEKMQITIKSSLSNIIRPFPTHVGQAEKQKVLYFGNPFALTAYPATKQKTTVITPSNVLDVLHSPDEVDVVIKNNQVILGPYNDVSALEHGIFEIQYQLTGAIQHVRHLRRDVEVSHWGNNLAIEEHYNFVNNGAQLKGQFSRIDYQRNPMGLRDGNGILGFITQIPKLASEIYYRDEIGNISTSAIVHQPDHVQLHMKPRFPIFGGWNTTWYLGYNAPLDGYVHNVPKSDKYILKVPVFVPMKDTTYEQVEIRVVLPEGSQNVKVHIPFEVESIAQSTIKTYMDSAGRSTVTIEARNLIEDHAQDMLIEYEYSSASYLTKPFAAAAMLMAVFATSMIVSRLDFKIGGSAIKKNK</sequence>
<comment type="similarity">
    <text evidence="4 10">Belongs to the OST1 family.</text>
</comment>
<evidence type="ECO:0000256" key="9">
    <source>
        <dbReference type="ARBA" id="ARBA00023136"/>
    </source>
</evidence>
<evidence type="ECO:0000313" key="12">
    <source>
        <dbReference type="Proteomes" id="UP000696485"/>
    </source>
</evidence>
<dbReference type="AlphaFoldDB" id="A0A9P5VJL6"/>
<comment type="function">
    <text evidence="1 10">Subunit of the oligosaccharyl transferase (OST) complex that catalyzes the initial transfer of a defined glycan (Glc(3)Man(9)GlcNAc(2) in eukaryotes) from the lipid carrier dolichol-pyrophosphate to an asparagine residue within an Asn-X-Ser/Thr consensus motif in nascent polypeptide chains, the first step in protein N-glycosylation. N-glycosylation occurs cotranslationally and the complex associates with the Sec61 complex at the channel-forming translocon complex that mediates protein translocation across the endoplasmic reticulum (ER). All subunits are required for a maximal enzyme activity.</text>
</comment>
<comment type="caution">
    <text evidence="11">The sequence shown here is derived from an EMBL/GenBank/DDBJ whole genome shotgun (WGS) entry which is preliminary data.</text>
</comment>
<protein>
    <recommendedName>
        <fullName evidence="10">Dolichyl-diphosphooligosaccharide--protein glycosyltransferase subunit 1</fullName>
    </recommendedName>
</protein>
<accession>A0A9P5VJL6</accession>
<evidence type="ECO:0000256" key="6">
    <source>
        <dbReference type="ARBA" id="ARBA00022729"/>
    </source>
</evidence>
<keyword evidence="6 10" id="KW-0732">Signal</keyword>
<keyword evidence="8" id="KW-1133">Transmembrane helix</keyword>
<keyword evidence="9" id="KW-0472">Membrane</keyword>
<dbReference type="PANTHER" id="PTHR21049:SF0">
    <property type="entry name" value="DOLICHYL-DIPHOSPHOOLIGOSACCHARIDE--PROTEIN GLYCOSYLTRANSFERASE SUBUNIT 1"/>
    <property type="match status" value="1"/>
</dbReference>
<feature type="signal peptide" evidence="10">
    <location>
        <begin position="1"/>
        <end position="24"/>
    </location>
</feature>
<keyword evidence="11" id="KW-0647">Proteasome</keyword>
<dbReference type="Pfam" id="PF04597">
    <property type="entry name" value="Ribophorin_I"/>
    <property type="match status" value="1"/>
</dbReference>
<proteinExistence type="inferred from homology"/>
<comment type="subcellular location">
    <subcellularLocation>
        <location evidence="2 10">Endoplasmic reticulum membrane</location>
        <topology evidence="2 10">Single-pass type I membrane protein</topology>
    </subcellularLocation>
</comment>
<dbReference type="Proteomes" id="UP000696485">
    <property type="component" value="Unassembled WGS sequence"/>
</dbReference>
<evidence type="ECO:0000256" key="2">
    <source>
        <dbReference type="ARBA" id="ARBA00004115"/>
    </source>
</evidence>
<dbReference type="EMBL" id="JAAAUY010000621">
    <property type="protein sequence ID" value="KAF9327854.1"/>
    <property type="molecule type" value="Genomic_DNA"/>
</dbReference>
<dbReference type="GO" id="GO:0008250">
    <property type="term" value="C:oligosaccharyltransferase complex"/>
    <property type="evidence" value="ECO:0007669"/>
    <property type="project" value="UniProtKB-UniRule"/>
</dbReference>
<name>A0A9P5VJL6_9FUNG</name>
<evidence type="ECO:0000256" key="8">
    <source>
        <dbReference type="ARBA" id="ARBA00022989"/>
    </source>
</evidence>
<feature type="chain" id="PRO_5040548325" description="Dolichyl-diphosphooligosaccharide--protein glycosyltransferase subunit 1" evidence="10">
    <location>
        <begin position="25"/>
        <end position="519"/>
    </location>
</feature>
<comment type="subunit">
    <text evidence="10">Component of the oligosaccharyltransferase (OST) complex.</text>
</comment>
<keyword evidence="7 10" id="KW-0256">Endoplasmic reticulum</keyword>
<evidence type="ECO:0000256" key="3">
    <source>
        <dbReference type="ARBA" id="ARBA00004922"/>
    </source>
</evidence>
<comment type="pathway">
    <text evidence="3 10">Protein modification; protein glycosylation.</text>
</comment>
<organism evidence="11 12">
    <name type="scientific">Podila minutissima</name>
    <dbReference type="NCBI Taxonomy" id="64525"/>
    <lineage>
        <taxon>Eukaryota</taxon>
        <taxon>Fungi</taxon>
        <taxon>Fungi incertae sedis</taxon>
        <taxon>Mucoromycota</taxon>
        <taxon>Mortierellomycotina</taxon>
        <taxon>Mortierellomycetes</taxon>
        <taxon>Mortierellales</taxon>
        <taxon>Mortierellaceae</taxon>
        <taxon>Podila</taxon>
    </lineage>
</organism>
<dbReference type="GO" id="GO:0018279">
    <property type="term" value="P:protein N-linked glycosylation via asparagine"/>
    <property type="evidence" value="ECO:0007669"/>
    <property type="project" value="TreeGrafter"/>
</dbReference>
<gene>
    <name evidence="11" type="primary">RPN1_1</name>
    <name evidence="11" type="ORF">BG006_008900</name>
</gene>
<evidence type="ECO:0000256" key="7">
    <source>
        <dbReference type="ARBA" id="ARBA00022824"/>
    </source>
</evidence>
<evidence type="ECO:0000256" key="10">
    <source>
        <dbReference type="RuleBase" id="RU361143"/>
    </source>
</evidence>
<evidence type="ECO:0000256" key="5">
    <source>
        <dbReference type="ARBA" id="ARBA00022692"/>
    </source>
</evidence>
<keyword evidence="5" id="KW-0812">Transmembrane</keyword>
<evidence type="ECO:0000313" key="11">
    <source>
        <dbReference type="EMBL" id="KAF9327854.1"/>
    </source>
</evidence>
<reference evidence="11" key="1">
    <citation type="journal article" date="2020" name="Fungal Divers.">
        <title>Resolving the Mortierellaceae phylogeny through synthesis of multi-gene phylogenetics and phylogenomics.</title>
        <authorList>
            <person name="Vandepol N."/>
            <person name="Liber J."/>
            <person name="Desiro A."/>
            <person name="Na H."/>
            <person name="Kennedy M."/>
            <person name="Barry K."/>
            <person name="Grigoriev I.V."/>
            <person name="Miller A.N."/>
            <person name="O'Donnell K."/>
            <person name="Stajich J.E."/>
            <person name="Bonito G."/>
        </authorList>
    </citation>
    <scope>NUCLEOTIDE SEQUENCE</scope>
    <source>
        <strain evidence="11">NVP1</strain>
    </source>
</reference>
<evidence type="ECO:0000256" key="1">
    <source>
        <dbReference type="ARBA" id="ARBA00002791"/>
    </source>
</evidence>
<evidence type="ECO:0000256" key="4">
    <source>
        <dbReference type="ARBA" id="ARBA00008905"/>
    </source>
</evidence>
<keyword evidence="12" id="KW-1185">Reference proteome</keyword>
<dbReference type="PANTHER" id="PTHR21049">
    <property type="entry name" value="RIBOPHORIN I"/>
    <property type="match status" value="1"/>
</dbReference>
<dbReference type="InterPro" id="IPR007676">
    <property type="entry name" value="Ribophorin_I"/>
</dbReference>
<dbReference type="GO" id="GO:0000502">
    <property type="term" value="C:proteasome complex"/>
    <property type="evidence" value="ECO:0007669"/>
    <property type="project" value="UniProtKB-KW"/>
</dbReference>